<evidence type="ECO:0000259" key="8">
    <source>
        <dbReference type="Pfam" id="PF01435"/>
    </source>
</evidence>
<evidence type="ECO:0000256" key="2">
    <source>
        <dbReference type="ARBA" id="ARBA00022723"/>
    </source>
</evidence>
<keyword evidence="5 6" id="KW-0482">Metalloprotease</keyword>
<proteinExistence type="inferred from homology"/>
<dbReference type="GO" id="GO:0051603">
    <property type="term" value="P:proteolysis involved in protein catabolic process"/>
    <property type="evidence" value="ECO:0007669"/>
    <property type="project" value="TreeGrafter"/>
</dbReference>
<keyword evidence="2" id="KW-0479">Metal-binding</keyword>
<keyword evidence="3 6" id="KW-0378">Hydrolase</keyword>
<gene>
    <name evidence="9" type="ORF">SAMN02745746_02373</name>
</gene>
<dbReference type="STRING" id="1123014.SAMN02745746_02373"/>
<keyword evidence="7" id="KW-0732">Signal</keyword>
<dbReference type="InterPro" id="IPR001915">
    <property type="entry name" value="Peptidase_M48"/>
</dbReference>
<dbReference type="PROSITE" id="PS51257">
    <property type="entry name" value="PROKAR_LIPOPROTEIN"/>
    <property type="match status" value="1"/>
</dbReference>
<evidence type="ECO:0000256" key="6">
    <source>
        <dbReference type="RuleBase" id="RU003983"/>
    </source>
</evidence>
<keyword evidence="10" id="KW-1185">Reference proteome</keyword>
<dbReference type="PANTHER" id="PTHR22726:SF1">
    <property type="entry name" value="METALLOENDOPEPTIDASE OMA1, MITOCHONDRIAL"/>
    <property type="match status" value="1"/>
</dbReference>
<feature type="signal peptide" evidence="7">
    <location>
        <begin position="1"/>
        <end position="19"/>
    </location>
</feature>
<evidence type="ECO:0000256" key="4">
    <source>
        <dbReference type="ARBA" id="ARBA00022833"/>
    </source>
</evidence>
<dbReference type="Proteomes" id="UP000192920">
    <property type="component" value="Unassembled WGS sequence"/>
</dbReference>
<keyword evidence="1 6" id="KW-0645">Protease</keyword>
<evidence type="ECO:0000313" key="10">
    <source>
        <dbReference type="Proteomes" id="UP000192920"/>
    </source>
</evidence>
<protein>
    <submittedName>
        <fullName evidence="9">Peptidase family M48</fullName>
    </submittedName>
</protein>
<dbReference type="InterPro" id="IPR051156">
    <property type="entry name" value="Mito/Outer_Membr_Metalloprot"/>
</dbReference>
<keyword evidence="4 6" id="KW-0862">Zinc</keyword>
<name>A0A1Y6BWI8_9NEIS</name>
<dbReference type="Gene3D" id="3.30.2010.10">
    <property type="entry name" value="Metalloproteases ('zincins'), catalytic domain"/>
    <property type="match status" value="1"/>
</dbReference>
<sequence>MSWKLSFMAATLVAVTGCAEVSTTQSGAVGVERKQTMLLSSQEVEQASAKSYAQEVSKVRSTGKLNNNAALTARVRTVANRLIAQTPVFRPDARTWRWEVNVADSPELNAYAMAGGKVMVYSGLITKLSLTDDELAAVIGHEMAHALREHSREQMSQAYAQQMGLSVVGALAGLGQGAMDLASLAGDLALTKPKSRTMESEADVIGLELMARAGYNPNAALSVWRKMMATGNGNGPEFLSTHPSDSSRLQELSARIPRVMPLYEAARRR</sequence>
<dbReference type="GO" id="GO:0016020">
    <property type="term" value="C:membrane"/>
    <property type="evidence" value="ECO:0007669"/>
    <property type="project" value="TreeGrafter"/>
</dbReference>
<dbReference type="Pfam" id="PF01435">
    <property type="entry name" value="Peptidase_M48"/>
    <property type="match status" value="1"/>
</dbReference>
<dbReference type="AlphaFoldDB" id="A0A1Y6BWI8"/>
<evidence type="ECO:0000256" key="7">
    <source>
        <dbReference type="SAM" id="SignalP"/>
    </source>
</evidence>
<evidence type="ECO:0000256" key="3">
    <source>
        <dbReference type="ARBA" id="ARBA00022801"/>
    </source>
</evidence>
<dbReference type="CDD" id="cd07331">
    <property type="entry name" value="M48C_Oma1_like"/>
    <property type="match status" value="1"/>
</dbReference>
<dbReference type="EMBL" id="FXAG01000012">
    <property type="protein sequence ID" value="SMF28863.1"/>
    <property type="molecule type" value="Genomic_DNA"/>
</dbReference>
<feature type="domain" description="Peptidase M48" evidence="8">
    <location>
        <begin position="72"/>
        <end position="255"/>
    </location>
</feature>
<organism evidence="9 10">
    <name type="scientific">Pseudogulbenkiania subflava DSM 22618</name>
    <dbReference type="NCBI Taxonomy" id="1123014"/>
    <lineage>
        <taxon>Bacteria</taxon>
        <taxon>Pseudomonadati</taxon>
        <taxon>Pseudomonadota</taxon>
        <taxon>Betaproteobacteria</taxon>
        <taxon>Neisseriales</taxon>
        <taxon>Chromobacteriaceae</taxon>
        <taxon>Pseudogulbenkiania</taxon>
    </lineage>
</organism>
<evidence type="ECO:0000256" key="5">
    <source>
        <dbReference type="ARBA" id="ARBA00023049"/>
    </source>
</evidence>
<comment type="cofactor">
    <cofactor evidence="6">
        <name>Zn(2+)</name>
        <dbReference type="ChEBI" id="CHEBI:29105"/>
    </cofactor>
    <text evidence="6">Binds 1 zinc ion per subunit.</text>
</comment>
<dbReference type="RefSeq" id="WP_085276620.1">
    <property type="nucleotide sequence ID" value="NZ_FXAG01000012.1"/>
</dbReference>
<accession>A0A1Y6BWI8</accession>
<feature type="chain" id="PRO_5013187276" evidence="7">
    <location>
        <begin position="20"/>
        <end position="269"/>
    </location>
</feature>
<reference evidence="10" key="1">
    <citation type="submission" date="2017-04" db="EMBL/GenBank/DDBJ databases">
        <authorList>
            <person name="Varghese N."/>
            <person name="Submissions S."/>
        </authorList>
    </citation>
    <scope>NUCLEOTIDE SEQUENCE [LARGE SCALE GENOMIC DNA]</scope>
    <source>
        <strain evidence="10">DSM 22618</strain>
    </source>
</reference>
<dbReference type="PANTHER" id="PTHR22726">
    <property type="entry name" value="METALLOENDOPEPTIDASE OMA1"/>
    <property type="match status" value="1"/>
</dbReference>
<evidence type="ECO:0000256" key="1">
    <source>
        <dbReference type="ARBA" id="ARBA00022670"/>
    </source>
</evidence>
<dbReference type="GO" id="GO:0046872">
    <property type="term" value="F:metal ion binding"/>
    <property type="evidence" value="ECO:0007669"/>
    <property type="project" value="UniProtKB-KW"/>
</dbReference>
<evidence type="ECO:0000313" key="9">
    <source>
        <dbReference type="EMBL" id="SMF28863.1"/>
    </source>
</evidence>
<comment type="similarity">
    <text evidence="6">Belongs to the peptidase M48 family.</text>
</comment>
<dbReference type="GO" id="GO:0004222">
    <property type="term" value="F:metalloendopeptidase activity"/>
    <property type="evidence" value="ECO:0007669"/>
    <property type="project" value="InterPro"/>
</dbReference>